<dbReference type="InterPro" id="IPR029030">
    <property type="entry name" value="Caspase-like_dom_sf"/>
</dbReference>
<protein>
    <recommendedName>
        <fullName evidence="2">Peptidase C14 caspase domain-containing protein</fullName>
    </recommendedName>
</protein>
<dbReference type="Proteomes" id="UP000007882">
    <property type="component" value="Chromosome"/>
</dbReference>
<dbReference type="GO" id="GO:0004197">
    <property type="term" value="F:cysteine-type endopeptidase activity"/>
    <property type="evidence" value="ECO:0007669"/>
    <property type="project" value="InterPro"/>
</dbReference>
<dbReference type="InterPro" id="IPR011600">
    <property type="entry name" value="Pept_C14_caspase"/>
</dbReference>
<gene>
    <name evidence="3" type="ordered locus">AMIS_40170</name>
</gene>
<dbReference type="STRING" id="512565.AMIS_40170"/>
<dbReference type="GO" id="GO:0006508">
    <property type="term" value="P:proteolysis"/>
    <property type="evidence" value="ECO:0007669"/>
    <property type="project" value="InterPro"/>
</dbReference>
<reference evidence="3 4" key="1">
    <citation type="submission" date="2012-02" db="EMBL/GenBank/DDBJ databases">
        <title>Complete genome sequence of Actinoplanes missouriensis 431 (= NBRC 102363).</title>
        <authorList>
            <person name="Ohnishi Y."/>
            <person name="Ishikawa J."/>
            <person name="Sekine M."/>
            <person name="Hosoyama A."/>
            <person name="Harada T."/>
            <person name="Narita H."/>
            <person name="Hata T."/>
            <person name="Konno Y."/>
            <person name="Tutikane K."/>
            <person name="Fujita N."/>
            <person name="Horinouchi S."/>
            <person name="Hayakawa M."/>
        </authorList>
    </citation>
    <scope>NUCLEOTIDE SEQUENCE [LARGE SCALE GENOMIC DNA]</scope>
    <source>
        <strain evidence="4">ATCC 14538 / DSM 43046 / CBS 188.64 / JCM 3121 / NBRC 102363 / NCIMB 12654 / NRRL B-3342 / UNCC 431</strain>
    </source>
</reference>
<dbReference type="EMBL" id="AP012319">
    <property type="protein sequence ID" value="BAL89237.1"/>
    <property type="molecule type" value="Genomic_DNA"/>
</dbReference>
<dbReference type="AlphaFoldDB" id="I0H8A0"/>
<feature type="transmembrane region" description="Helical" evidence="1">
    <location>
        <begin position="499"/>
        <end position="522"/>
    </location>
</feature>
<dbReference type="KEGG" id="ams:AMIS_40170"/>
<keyword evidence="1" id="KW-0472">Membrane</keyword>
<keyword evidence="1" id="KW-1133">Transmembrane helix</keyword>
<evidence type="ECO:0000313" key="4">
    <source>
        <dbReference type="Proteomes" id="UP000007882"/>
    </source>
</evidence>
<feature type="domain" description="Peptidase C14 caspase" evidence="2">
    <location>
        <begin position="38"/>
        <end position="192"/>
    </location>
</feature>
<accession>I0H8A0</accession>
<sequence length="607" mass="65201">MAIADWLTRPGGPVAPENLTLLVSDVYSLTPGSRVHGEASRPQVATAVLSLVERRDVDARDRLYVYFAGHGLRTDPLNEIFSQDVLALTDFTAADPAATTVAVHDLVSKLRLSWFGIVVVITDACRDLRFRRPFRPGTLGFDPLQPEYREHFPRVYLLQATVPGGVAHGSQTNGLVRGDFTSALLNGLRGDATAKTFDETRPQPYVVRWSTLTEYVEAAAAHQRPRPYGEGDFVLASFPDGWFDDVTLSITATGNGDGPLSVNAHYRVPASPVDGAAWATGPAPLKVSVPPRRHRVVASDGHHRGWRFVDAYTDMDITVDLEPEAAPGGTVSWGPIRRGSGRGQVEFYSDDPADVGQIFSMSGKQVGRLVSGTRLVIPAGSYSGVWLGLAGRHRQTAIEVDSGDVIVWRPDAEPVGQRLSAAGLLVRSQRQRMAQRSGGARLCLSGATAAPPDTVTVHGAEGEWQSVPLHRDSAAGGWIVSADTLPAGRVSFLHEGHRVVVPVMAGVVTAVALGQTICVGLFDKAVVRADGRELLLIDRVQRLVAAGYPEAADLLLSQIDHGVQRIVPSALHGAGDLADRVPLRDRPYLLAARPWAVFLDHPANVTG</sequence>
<dbReference type="Pfam" id="PF00656">
    <property type="entry name" value="Peptidase_C14"/>
    <property type="match status" value="1"/>
</dbReference>
<dbReference type="SUPFAM" id="SSF52129">
    <property type="entry name" value="Caspase-like"/>
    <property type="match status" value="1"/>
</dbReference>
<evidence type="ECO:0000259" key="2">
    <source>
        <dbReference type="Pfam" id="PF00656"/>
    </source>
</evidence>
<name>I0H8A0_ACTM4</name>
<dbReference type="HOGENOM" id="CLU_449532_0_0_11"/>
<organism evidence="3 4">
    <name type="scientific">Actinoplanes missouriensis (strain ATCC 14538 / DSM 43046 / CBS 188.64 / JCM 3121 / NBRC 102363 / NCIMB 12654 / NRRL B-3342 / UNCC 431)</name>
    <dbReference type="NCBI Taxonomy" id="512565"/>
    <lineage>
        <taxon>Bacteria</taxon>
        <taxon>Bacillati</taxon>
        <taxon>Actinomycetota</taxon>
        <taxon>Actinomycetes</taxon>
        <taxon>Micromonosporales</taxon>
        <taxon>Micromonosporaceae</taxon>
        <taxon>Actinoplanes</taxon>
    </lineage>
</organism>
<dbReference type="PATRIC" id="fig|512565.3.peg.4005"/>
<keyword evidence="1" id="KW-0812">Transmembrane</keyword>
<evidence type="ECO:0000256" key="1">
    <source>
        <dbReference type="SAM" id="Phobius"/>
    </source>
</evidence>
<proteinExistence type="predicted"/>
<dbReference type="Gene3D" id="3.40.50.1460">
    <property type="match status" value="1"/>
</dbReference>
<keyword evidence="4" id="KW-1185">Reference proteome</keyword>
<evidence type="ECO:0000313" key="3">
    <source>
        <dbReference type="EMBL" id="BAL89237.1"/>
    </source>
</evidence>